<dbReference type="Proteomes" id="UP000078200">
    <property type="component" value="Unassembled WGS sequence"/>
</dbReference>
<feature type="transmembrane region" description="Helical" evidence="1">
    <location>
        <begin position="73"/>
        <end position="91"/>
    </location>
</feature>
<dbReference type="VEuPathDB" id="VectorBase:GAUT040509"/>
<keyword evidence="3" id="KW-1185">Reference proteome</keyword>
<protein>
    <submittedName>
        <fullName evidence="2">Uncharacterized protein</fullName>
    </submittedName>
</protein>
<evidence type="ECO:0000313" key="3">
    <source>
        <dbReference type="Proteomes" id="UP000078200"/>
    </source>
</evidence>
<dbReference type="EnsemblMetazoa" id="GAUT040509-RA">
    <property type="protein sequence ID" value="GAUT040509-PA"/>
    <property type="gene ID" value="GAUT040509"/>
</dbReference>
<organism evidence="2 3">
    <name type="scientific">Glossina austeni</name>
    <name type="common">Savannah tsetse fly</name>
    <dbReference type="NCBI Taxonomy" id="7395"/>
    <lineage>
        <taxon>Eukaryota</taxon>
        <taxon>Metazoa</taxon>
        <taxon>Ecdysozoa</taxon>
        <taxon>Arthropoda</taxon>
        <taxon>Hexapoda</taxon>
        <taxon>Insecta</taxon>
        <taxon>Pterygota</taxon>
        <taxon>Neoptera</taxon>
        <taxon>Endopterygota</taxon>
        <taxon>Diptera</taxon>
        <taxon>Brachycera</taxon>
        <taxon>Muscomorpha</taxon>
        <taxon>Hippoboscoidea</taxon>
        <taxon>Glossinidae</taxon>
        <taxon>Glossina</taxon>
    </lineage>
</organism>
<sequence>MREIALTSSTHVVGIQRSTQNKVLKKEHLSTKLSIQLIEYRLLLTTIAMQLIHHLHQEWLKDDFGKFKYFRENLISIVIGALFSVISFTPTSCNVRKLSKLKVIIYALCCVASGFAPTWLV</sequence>
<keyword evidence="1" id="KW-0812">Transmembrane</keyword>
<feature type="transmembrane region" description="Helical" evidence="1">
    <location>
        <begin position="103"/>
        <end position="120"/>
    </location>
</feature>
<name>A0A1A9VL93_GLOAU</name>
<evidence type="ECO:0000313" key="2">
    <source>
        <dbReference type="EnsemblMetazoa" id="GAUT040509-PA"/>
    </source>
</evidence>
<reference evidence="2" key="1">
    <citation type="submission" date="2020-05" db="UniProtKB">
        <authorList>
            <consortium name="EnsemblMetazoa"/>
        </authorList>
    </citation>
    <scope>IDENTIFICATION</scope>
    <source>
        <strain evidence="2">TTRI</strain>
    </source>
</reference>
<dbReference type="AlphaFoldDB" id="A0A1A9VL93"/>
<accession>A0A1A9VL93</accession>
<keyword evidence="1" id="KW-0472">Membrane</keyword>
<keyword evidence="1" id="KW-1133">Transmembrane helix</keyword>
<proteinExistence type="predicted"/>
<evidence type="ECO:0000256" key="1">
    <source>
        <dbReference type="SAM" id="Phobius"/>
    </source>
</evidence>